<evidence type="ECO:0000259" key="3">
    <source>
        <dbReference type="Pfam" id="PF13946"/>
    </source>
</evidence>
<evidence type="ECO:0000259" key="2">
    <source>
        <dbReference type="Pfam" id="PF00534"/>
    </source>
</evidence>
<dbReference type="GO" id="GO:0016757">
    <property type="term" value="F:glycosyltransferase activity"/>
    <property type="evidence" value="ECO:0007669"/>
    <property type="project" value="InterPro"/>
</dbReference>
<feature type="domain" description="DUF4214" evidence="3">
    <location>
        <begin position="934"/>
        <end position="980"/>
    </location>
</feature>
<keyword evidence="5" id="KW-1185">Reference proteome</keyword>
<dbReference type="Proteomes" id="UP000539957">
    <property type="component" value="Unassembled WGS sequence"/>
</dbReference>
<dbReference type="EMBL" id="JACHKY010000003">
    <property type="protein sequence ID" value="MBB4798183.1"/>
    <property type="molecule type" value="Genomic_DNA"/>
</dbReference>
<accession>A0A7W7N398</accession>
<evidence type="ECO:0000313" key="4">
    <source>
        <dbReference type="EMBL" id="MBB4798183.1"/>
    </source>
</evidence>
<dbReference type="AlphaFoldDB" id="A0A7W7N398"/>
<reference evidence="4 5" key="1">
    <citation type="submission" date="2020-08" db="EMBL/GenBank/DDBJ databases">
        <title>Functional genomics of gut bacteria from endangered species of beetles.</title>
        <authorList>
            <person name="Carlos-Shanley C."/>
        </authorList>
    </citation>
    <scope>NUCLEOTIDE SEQUENCE [LARGE SCALE GENOMIC DNA]</scope>
    <source>
        <strain evidence="4 5">S00123</strain>
    </source>
</reference>
<dbReference type="Pfam" id="PF13946">
    <property type="entry name" value="DUF4214"/>
    <property type="match status" value="1"/>
</dbReference>
<dbReference type="SUPFAM" id="SSF53756">
    <property type="entry name" value="UDP-Glycosyltransferase/glycogen phosphorylase"/>
    <property type="match status" value="1"/>
</dbReference>
<dbReference type="PANTHER" id="PTHR46401">
    <property type="entry name" value="GLYCOSYLTRANSFERASE WBBK-RELATED"/>
    <property type="match status" value="1"/>
</dbReference>
<comment type="caution">
    <text evidence="4">The sequence shown here is derived from an EMBL/GenBank/DDBJ whole genome shotgun (WGS) entry which is preliminary data.</text>
</comment>
<evidence type="ECO:0000313" key="5">
    <source>
        <dbReference type="Proteomes" id="UP000539957"/>
    </source>
</evidence>
<evidence type="ECO:0000256" key="1">
    <source>
        <dbReference type="ARBA" id="ARBA00022679"/>
    </source>
</evidence>
<dbReference type="GO" id="GO:0009103">
    <property type="term" value="P:lipopolysaccharide biosynthetic process"/>
    <property type="evidence" value="ECO:0007669"/>
    <property type="project" value="TreeGrafter"/>
</dbReference>
<keyword evidence="1 4" id="KW-0808">Transferase</keyword>
<gene>
    <name evidence="4" type="ORF">HNP32_001927</name>
</gene>
<proteinExistence type="predicted"/>
<dbReference type="RefSeq" id="WP_184269456.1">
    <property type="nucleotide sequence ID" value="NZ_JACHKY010000003.1"/>
</dbReference>
<name>A0A7W7N398_9CAUL</name>
<dbReference type="InterPro" id="IPR025282">
    <property type="entry name" value="DUF4214"/>
</dbReference>
<dbReference type="Pfam" id="PF00534">
    <property type="entry name" value="Glycos_transf_1"/>
    <property type="match status" value="1"/>
</dbReference>
<protein>
    <submittedName>
        <fullName evidence="4">Glycosyltransferase involved in cell wall biosynthesis</fullName>
    </submittedName>
</protein>
<feature type="domain" description="Glycosyl transferase family 1" evidence="2">
    <location>
        <begin position="234"/>
        <end position="378"/>
    </location>
</feature>
<dbReference type="PANTHER" id="PTHR46401:SF2">
    <property type="entry name" value="GLYCOSYLTRANSFERASE WBBK-RELATED"/>
    <property type="match status" value="1"/>
</dbReference>
<organism evidence="4 5">
    <name type="scientific">Brevundimonas bullata</name>
    <dbReference type="NCBI Taxonomy" id="13160"/>
    <lineage>
        <taxon>Bacteria</taxon>
        <taxon>Pseudomonadati</taxon>
        <taxon>Pseudomonadota</taxon>
        <taxon>Alphaproteobacteria</taxon>
        <taxon>Caulobacterales</taxon>
        <taxon>Caulobacteraceae</taxon>
        <taxon>Brevundimonas</taxon>
    </lineage>
</organism>
<sequence>MLDQSRHAFEEALLNGRFLININNLVSAPGRTGIQRVCYEFCTRWPHIENTIPFVELGPDRIGLLGPEVFEDIRKLFEQDDEVLGAVQARDPSLRMEPNAGWIGLISARNRIVFEVSVQAALDACRAVISLEESLNLDFYAFAARYRPEKIFNLCHDFLVWTHGQHFNVNWDSADNILLSLENRRRYRNNFFTSTAMREQYVTRINPGDDRDYFVIPPGADGLGRTYRKGEPASNEFVVVGTLEPRKQPILILEAFEALNSDGHAANLCFAGRMGWLTADDKQRLLKAFSDYPWVRWVDGPDDEVLRGLMQNARATIYLSLAEGFGSPPVESLALGTPCIVSAIIPSVLDMQPNGQVRIAPDDGSALLKAVRRLMDDTVVRALQDEIETLALPTWQGFVDGVASMIEERAPACGDPQPLGYAQTLELLRSLAQMRELSREGLIEGVLRALNPDVSSLEISRVQDEARSAAWTNVDVVLNLASRPSNGGIPSAFVRRSLQDKLGLPALQSGPWREWQAQFRAICREPDYRHYVKRVFAELHERNIDGSELQSHLPDREVSHTRLHLLIEALESQEFRNRTETLIRANAAAEYFDAVEVKTIAWKLSALASLSAETAVDRALLIDDVEVFIQTASLDLNSQLPSQDQQILWRGWASRPRGRYLVLLQILTSRACLLKVMDPRVHLELIHDIARRAGVAGRSKLTPLQLAARLAKASGETTISFPGRETITGEGDAGRDGGVDRLIALRQNPSSALALATVWAMASGRAEWCGRLLGWARAQLPDILAQASSLDDRSVDSLNGFLRSAVGRPPSVEEGWILSRHEGGKEPVVGCLAILLCGLRRGELVNLADAMGQILHHADLIIEKADMIEALAACLEAVGPERVGQVFRTETRAPKTSEPTGTRSAQELREIHFQDHADGDVSSVDQLLALEGEALVRMAYKKLLLREADSGGLANYVGLLNAGRSKAAVVRSLALSEEGRAKSVQLRGLQALLDASVVEGRRRKRGWKRLLRLKL</sequence>
<dbReference type="Gene3D" id="3.40.50.2000">
    <property type="entry name" value="Glycogen Phosphorylase B"/>
    <property type="match status" value="1"/>
</dbReference>
<dbReference type="InterPro" id="IPR001296">
    <property type="entry name" value="Glyco_trans_1"/>
</dbReference>